<dbReference type="Proteomes" id="UP000663760">
    <property type="component" value="Chromosome 5"/>
</dbReference>
<accession>A0A7I8KGI0</accession>
<keyword evidence="3" id="KW-0223">Dioxygenase</keyword>
<evidence type="ECO:0000256" key="2">
    <source>
        <dbReference type="ARBA" id="ARBA00022723"/>
    </source>
</evidence>
<keyword evidence="4 5" id="KW-0408">Iron</keyword>
<feature type="binding site" evidence="5">
    <location>
        <position position="561"/>
    </location>
    <ligand>
        <name>Fe cation</name>
        <dbReference type="ChEBI" id="CHEBI:24875"/>
        <note>catalytic</note>
    </ligand>
</feature>
<dbReference type="GO" id="GO:0016121">
    <property type="term" value="P:carotene catabolic process"/>
    <property type="evidence" value="ECO:0007669"/>
    <property type="project" value="TreeGrafter"/>
</dbReference>
<dbReference type="EMBL" id="LR746268">
    <property type="protein sequence ID" value="CAA7396897.1"/>
    <property type="molecule type" value="Genomic_DNA"/>
</dbReference>
<feature type="binding site" evidence="5">
    <location>
        <position position="381"/>
    </location>
    <ligand>
        <name>Fe cation</name>
        <dbReference type="ChEBI" id="CHEBI:24875"/>
        <note>catalytic</note>
    </ligand>
</feature>
<evidence type="ECO:0000256" key="1">
    <source>
        <dbReference type="ARBA" id="ARBA00006787"/>
    </source>
</evidence>
<evidence type="ECO:0000313" key="7">
    <source>
        <dbReference type="Proteomes" id="UP000663760"/>
    </source>
</evidence>
<evidence type="ECO:0000256" key="3">
    <source>
        <dbReference type="ARBA" id="ARBA00022964"/>
    </source>
</evidence>
<dbReference type="InterPro" id="IPR004294">
    <property type="entry name" value="Carotenoid_Oase"/>
</dbReference>
<dbReference type="PANTHER" id="PTHR10543">
    <property type="entry name" value="BETA-CAROTENE DIOXYGENASE"/>
    <property type="match status" value="1"/>
</dbReference>
<dbReference type="OrthoDB" id="1069523at2759"/>
<organism evidence="6 7">
    <name type="scientific">Spirodela intermedia</name>
    <name type="common">Intermediate duckweed</name>
    <dbReference type="NCBI Taxonomy" id="51605"/>
    <lineage>
        <taxon>Eukaryota</taxon>
        <taxon>Viridiplantae</taxon>
        <taxon>Streptophyta</taxon>
        <taxon>Embryophyta</taxon>
        <taxon>Tracheophyta</taxon>
        <taxon>Spermatophyta</taxon>
        <taxon>Magnoliopsida</taxon>
        <taxon>Liliopsida</taxon>
        <taxon>Araceae</taxon>
        <taxon>Lemnoideae</taxon>
        <taxon>Spirodela</taxon>
    </lineage>
</organism>
<dbReference type="PANTHER" id="PTHR10543:SF46">
    <property type="entry name" value="CAROTENOID CLEAVAGE DIOXYGENASE 4, CHLOROPLASTIC-RELATED"/>
    <property type="match status" value="1"/>
</dbReference>
<name>A0A7I8KGI0_SPIIN</name>
<keyword evidence="3" id="KW-0560">Oxidoreductase</keyword>
<evidence type="ECO:0000313" key="6">
    <source>
        <dbReference type="EMBL" id="CAA7396897.1"/>
    </source>
</evidence>
<evidence type="ECO:0000256" key="5">
    <source>
        <dbReference type="PIRSR" id="PIRSR604294-1"/>
    </source>
</evidence>
<proteinExistence type="inferred from homology"/>
<evidence type="ECO:0000256" key="4">
    <source>
        <dbReference type="ARBA" id="ARBA00023004"/>
    </source>
</evidence>
<feature type="binding site" evidence="5">
    <location>
        <position position="266"/>
    </location>
    <ligand>
        <name>Fe cation</name>
        <dbReference type="ChEBI" id="CHEBI:24875"/>
        <note>catalytic</note>
    </ligand>
</feature>
<keyword evidence="2 5" id="KW-0479">Metal-binding</keyword>
<gene>
    <name evidence="6" type="ORF">SI8410_05007560</name>
</gene>
<reference evidence="6" key="1">
    <citation type="submission" date="2020-02" db="EMBL/GenBank/DDBJ databases">
        <authorList>
            <person name="Scholz U."/>
            <person name="Mascher M."/>
            <person name="Fiebig A."/>
        </authorList>
    </citation>
    <scope>NUCLEOTIDE SEQUENCE</scope>
</reference>
<protein>
    <submittedName>
        <fullName evidence="6">Uncharacterized protein</fullName>
    </submittedName>
</protein>
<comment type="cofactor">
    <cofactor evidence="5">
        <name>Fe(2+)</name>
        <dbReference type="ChEBI" id="CHEBI:29033"/>
    </cofactor>
    <text evidence="5">Binds 1 Fe(2+) ion per subunit.</text>
</comment>
<sequence length="576" mass="63687">MTSCFSAQTLVFPPRFHRRGSPASPPRKFRRILCSSLSSFTGESNAAPAPSDLVSTKKTKGQRWSQTFCDILDDAVDRHFTRYPLHPSVDPALLLVGNFAPVDELPPTPCPIVRGSIPECLRGGAYIRNGPNPRQHPRGPYHLFDGDGMLHSLLLPGGGADASHAVLCSRYSRTSSPVVSRSFSLRGVHGIARLVLGMLRFLAERMNRTEGMGPANTSVSFFWNNIFVLGETDQPFTVYLSPEDGDLLSTERRDLGGKLVKGGSVHHKQDPVTGELFAVNYSLVPPFLTYYCFDSSGNEKLEVPIASVLQPSIFHDFAVTKHYAIFPETQLVMDPLGMAFCDGSFIRCDTRKTSRVGVLSRYAASGSEITWFDVPGFNPLHICNAWEEGDDGGVVVLVGSSSVNLQHFVERMELGHGHIEMVRIDLKTRIVTRTLLSVMSLGFGGVNPAYQGRKSRYAYAAISDFPPKIQGVAKLDLEVAAQRRDCVVVRREFGPGCFCGESFFVPRGEGKDLDEDDGYLLTFVQDENEEKSKFVVMDAKSPELEVIAEVELPRRVPYGFHGVFVSQSDLKRQQKR</sequence>
<feature type="binding site" evidence="5">
    <location>
        <position position="315"/>
    </location>
    <ligand>
        <name>Fe cation</name>
        <dbReference type="ChEBI" id="CHEBI:24875"/>
        <note>catalytic</note>
    </ligand>
</feature>
<comment type="similarity">
    <text evidence="1">Belongs to the carotenoid oxygenase family.</text>
</comment>
<dbReference type="AlphaFoldDB" id="A0A7I8KGI0"/>
<dbReference type="GO" id="GO:0009570">
    <property type="term" value="C:chloroplast stroma"/>
    <property type="evidence" value="ECO:0007669"/>
    <property type="project" value="TreeGrafter"/>
</dbReference>
<keyword evidence="7" id="KW-1185">Reference proteome</keyword>
<dbReference type="Pfam" id="PF03055">
    <property type="entry name" value="RPE65"/>
    <property type="match status" value="1"/>
</dbReference>
<dbReference type="GO" id="GO:0010436">
    <property type="term" value="F:carotenoid dioxygenase activity"/>
    <property type="evidence" value="ECO:0007669"/>
    <property type="project" value="TreeGrafter"/>
</dbReference>
<dbReference type="GO" id="GO:0046872">
    <property type="term" value="F:metal ion binding"/>
    <property type="evidence" value="ECO:0007669"/>
    <property type="project" value="UniProtKB-KW"/>
</dbReference>